<keyword evidence="1" id="KW-0749">Sporulation</keyword>
<accession>A0A1X7HQ56</accession>
<reference evidence="5 6" key="1">
    <citation type="submission" date="2017-04" db="EMBL/GenBank/DDBJ databases">
        <authorList>
            <person name="Afonso C.L."/>
            <person name="Miller P.J."/>
            <person name="Scott M.A."/>
            <person name="Spackman E."/>
            <person name="Goraichik I."/>
            <person name="Dimitrov K.M."/>
            <person name="Suarez D.L."/>
            <person name="Swayne D.E."/>
        </authorList>
    </citation>
    <scope>NUCLEOTIDE SEQUENCE [LARGE SCALE GENOMIC DNA]</scope>
    <source>
        <strain evidence="5 6">N3/975</strain>
    </source>
</reference>
<dbReference type="GO" id="GO:0030435">
    <property type="term" value="P:sporulation resulting in formation of a cellular spore"/>
    <property type="evidence" value="ECO:0007669"/>
    <property type="project" value="UniProtKB-KW"/>
</dbReference>
<proteinExistence type="inferred from homology"/>
<gene>
    <name evidence="5" type="ORF">SAMN05661091_5249</name>
</gene>
<dbReference type="InterPro" id="IPR012347">
    <property type="entry name" value="Ferritin-like"/>
</dbReference>
<sequence>MKFGAHEVMDTHEVLAEKMNMMNHLGFYASQAKNPQLQSMIQRHQQEGIRSYNEVVALTRGAGMTGNTRMNPLMPSAGVQGIQQNVQYGINNLQTVTPHPDAVMSDNEIASAMLIAHKNSAKNCTTAALECTDINLRRALTNSSASCINQAYEVFVFMNEQGQYPVPTFEQGTAQTYLNTYQPASDSVMSGLHTQSGAMENRGPFMAGQTNTDSYGSFMNPGGPQPPSGM</sequence>
<evidence type="ECO:0000256" key="2">
    <source>
        <dbReference type="ARBA" id="ARBA00024325"/>
    </source>
</evidence>
<dbReference type="Pfam" id="PF07875">
    <property type="entry name" value="Coat_F"/>
    <property type="match status" value="1"/>
</dbReference>
<feature type="region of interest" description="Disordered" evidence="4">
    <location>
        <begin position="207"/>
        <end position="230"/>
    </location>
</feature>
<comment type="subcellular location">
    <subcellularLocation>
        <location evidence="2">Spore coat</location>
    </subcellularLocation>
</comment>
<evidence type="ECO:0000313" key="5">
    <source>
        <dbReference type="EMBL" id="SMF90816.1"/>
    </source>
</evidence>
<protein>
    <submittedName>
        <fullName evidence="5">Coat F domain-containing protein</fullName>
    </submittedName>
</protein>
<evidence type="ECO:0000256" key="4">
    <source>
        <dbReference type="SAM" id="MobiDB-lite"/>
    </source>
</evidence>
<comment type="similarity">
    <text evidence="3">Belongs to the CotF family.</text>
</comment>
<dbReference type="PANTHER" id="PTHR39183">
    <property type="entry name" value="SPORE COAT PROTEIN F-LIKE PROTEIN YHCQ"/>
    <property type="match status" value="1"/>
</dbReference>
<name>A0A1X7HQ56_9BACL</name>
<evidence type="ECO:0000313" key="6">
    <source>
        <dbReference type="Proteomes" id="UP000192940"/>
    </source>
</evidence>
<feature type="compositionally biased region" description="Polar residues" evidence="4">
    <location>
        <begin position="208"/>
        <end position="217"/>
    </location>
</feature>
<evidence type="ECO:0000256" key="1">
    <source>
        <dbReference type="ARBA" id="ARBA00022969"/>
    </source>
</evidence>
<dbReference type="PANTHER" id="PTHR39183:SF1">
    <property type="entry name" value="SPORE COAT PROTEIN F-LIKE PROTEIN YHCQ"/>
    <property type="match status" value="1"/>
</dbReference>
<dbReference type="Proteomes" id="UP000192940">
    <property type="component" value="Chromosome I"/>
</dbReference>
<evidence type="ECO:0000256" key="3">
    <source>
        <dbReference type="ARBA" id="ARBA00024344"/>
    </source>
</evidence>
<dbReference type="STRING" id="1313296.SAMN05661091_5249"/>
<dbReference type="RefSeq" id="WP_208915889.1">
    <property type="nucleotide sequence ID" value="NZ_LT840184.1"/>
</dbReference>
<dbReference type="Gene3D" id="1.20.1260.10">
    <property type="match status" value="1"/>
</dbReference>
<organism evidence="5 6">
    <name type="scientific">Paenibacillus uliginis N3/975</name>
    <dbReference type="NCBI Taxonomy" id="1313296"/>
    <lineage>
        <taxon>Bacteria</taxon>
        <taxon>Bacillati</taxon>
        <taxon>Bacillota</taxon>
        <taxon>Bacilli</taxon>
        <taxon>Bacillales</taxon>
        <taxon>Paenibacillaceae</taxon>
        <taxon>Paenibacillus</taxon>
    </lineage>
</organism>
<dbReference type="EMBL" id="LT840184">
    <property type="protein sequence ID" value="SMF90816.1"/>
    <property type="molecule type" value="Genomic_DNA"/>
</dbReference>
<dbReference type="InterPro" id="IPR012851">
    <property type="entry name" value="Spore_coat_CotF-like"/>
</dbReference>
<keyword evidence="6" id="KW-1185">Reference proteome</keyword>
<dbReference type="AlphaFoldDB" id="A0A1X7HQ56"/>